<dbReference type="Proteomes" id="UP001360953">
    <property type="component" value="Unassembled WGS sequence"/>
</dbReference>
<dbReference type="RefSeq" id="XP_066654714.1">
    <property type="nucleotide sequence ID" value="XM_066796016.1"/>
</dbReference>
<feature type="chain" id="PRO_5045948654" evidence="1">
    <location>
        <begin position="18"/>
        <end position="251"/>
    </location>
</feature>
<organism evidence="2 3">
    <name type="scientific">Phyllosticta citribraziliensis</name>
    <dbReference type="NCBI Taxonomy" id="989973"/>
    <lineage>
        <taxon>Eukaryota</taxon>
        <taxon>Fungi</taxon>
        <taxon>Dikarya</taxon>
        <taxon>Ascomycota</taxon>
        <taxon>Pezizomycotina</taxon>
        <taxon>Dothideomycetes</taxon>
        <taxon>Dothideomycetes incertae sedis</taxon>
        <taxon>Botryosphaeriales</taxon>
        <taxon>Phyllostictaceae</taxon>
        <taxon>Phyllosticta</taxon>
    </lineage>
</organism>
<proteinExistence type="predicted"/>
<sequence length="251" mass="27868">MCFFLVVGEVVVVGGGGGGVGERRRILLFWVRRLDGDIHVPCSEASFLFLRTPCLASKQTAGQSVPYRLFIYPPILKPQVTASNSAAAARSAVQHHRTHPRLSSRSFRCSSLAPQTVFLPFRRPQLQTMSTSAHRFALDSVRAFLSQRSNQPRSQQANGLAIDLCVCVKESVRLPPQSSTRSPLAGSSTTVIHTPFEENERKDPKGLYATKRAHEEKEPHELTGGGRRVAHFPRKSMVLDLYLFGWGLVEF</sequence>
<feature type="signal peptide" evidence="1">
    <location>
        <begin position="1"/>
        <end position="17"/>
    </location>
</feature>
<gene>
    <name evidence="2" type="ORF">J3D65DRAFT_411792</name>
</gene>
<evidence type="ECO:0000256" key="1">
    <source>
        <dbReference type="SAM" id="SignalP"/>
    </source>
</evidence>
<keyword evidence="1" id="KW-0732">Signal</keyword>
<protein>
    <submittedName>
        <fullName evidence="2">Uncharacterized protein</fullName>
    </submittedName>
</protein>
<evidence type="ECO:0000313" key="3">
    <source>
        <dbReference type="Proteomes" id="UP001360953"/>
    </source>
</evidence>
<accession>A0ABR1LNN3</accession>
<keyword evidence="3" id="KW-1185">Reference proteome</keyword>
<evidence type="ECO:0000313" key="2">
    <source>
        <dbReference type="EMBL" id="KAK7536298.1"/>
    </source>
</evidence>
<dbReference type="EMBL" id="JBBPEH010000007">
    <property type="protein sequence ID" value="KAK7536298.1"/>
    <property type="molecule type" value="Genomic_DNA"/>
</dbReference>
<name>A0ABR1LNN3_9PEZI</name>
<comment type="caution">
    <text evidence="2">The sequence shown here is derived from an EMBL/GenBank/DDBJ whole genome shotgun (WGS) entry which is preliminary data.</text>
</comment>
<dbReference type="GeneID" id="92028922"/>
<reference evidence="2 3" key="1">
    <citation type="submission" date="2024-04" db="EMBL/GenBank/DDBJ databases">
        <title>Phyllosticta paracitricarpa is synonymous to the EU quarantine fungus P. citricarpa based on phylogenomic analyses.</title>
        <authorList>
            <consortium name="Lawrence Berkeley National Laboratory"/>
            <person name="Van ingen-buijs V.A."/>
            <person name="Van westerhoven A.C."/>
            <person name="Haridas S."/>
            <person name="Skiadas P."/>
            <person name="Martin F."/>
            <person name="Groenewald J.Z."/>
            <person name="Crous P.W."/>
            <person name="Seidl M.F."/>
        </authorList>
    </citation>
    <scope>NUCLEOTIDE SEQUENCE [LARGE SCALE GENOMIC DNA]</scope>
    <source>
        <strain evidence="2 3">CPC 17464</strain>
    </source>
</reference>